<comment type="caution">
    <text evidence="1">The sequence shown here is derived from an EMBL/GenBank/DDBJ whole genome shotgun (WGS) entry which is preliminary data.</text>
</comment>
<evidence type="ECO:0000313" key="1">
    <source>
        <dbReference type="EMBL" id="KAH0739280.1"/>
    </source>
</evidence>
<dbReference type="EMBL" id="JAIVGD010000028">
    <property type="protein sequence ID" value="KAH0739280.1"/>
    <property type="molecule type" value="Genomic_DNA"/>
</dbReference>
<protein>
    <submittedName>
        <fullName evidence="1">Uncharacterized protein</fullName>
    </submittedName>
</protein>
<name>A0ABQ7U0V2_SOLTU</name>
<reference evidence="1 2" key="1">
    <citation type="journal article" date="2021" name="bioRxiv">
        <title>Chromosome-scale and haplotype-resolved genome assembly of a tetraploid potato cultivar.</title>
        <authorList>
            <person name="Sun H."/>
            <person name="Jiao W.-B."/>
            <person name="Krause K."/>
            <person name="Campoy J.A."/>
            <person name="Goel M."/>
            <person name="Folz-Donahue K."/>
            <person name="Kukat C."/>
            <person name="Huettel B."/>
            <person name="Schneeberger K."/>
        </authorList>
    </citation>
    <scope>NUCLEOTIDE SEQUENCE [LARGE SCALE GENOMIC DNA]</scope>
    <source>
        <strain evidence="1">SolTubOtavaFocal</strain>
        <tissue evidence="1">Leaves</tissue>
    </source>
</reference>
<organism evidence="1 2">
    <name type="scientific">Solanum tuberosum</name>
    <name type="common">Potato</name>
    <dbReference type="NCBI Taxonomy" id="4113"/>
    <lineage>
        <taxon>Eukaryota</taxon>
        <taxon>Viridiplantae</taxon>
        <taxon>Streptophyta</taxon>
        <taxon>Embryophyta</taxon>
        <taxon>Tracheophyta</taxon>
        <taxon>Spermatophyta</taxon>
        <taxon>Magnoliopsida</taxon>
        <taxon>eudicotyledons</taxon>
        <taxon>Gunneridae</taxon>
        <taxon>Pentapetalae</taxon>
        <taxon>asterids</taxon>
        <taxon>lamiids</taxon>
        <taxon>Solanales</taxon>
        <taxon>Solanaceae</taxon>
        <taxon>Solanoideae</taxon>
        <taxon>Solaneae</taxon>
        <taxon>Solanum</taxon>
    </lineage>
</organism>
<gene>
    <name evidence="1" type="ORF">KY290_037985</name>
</gene>
<sequence length="89" mass="10378">MLDPFQIQYYLDREVVVMQKDLIFIGRGEVRTYSAAAAVRIEKEQVHLFTDAVWVDGSYISRLRKCTIWVTCACISLDVYKLFELAIRV</sequence>
<accession>A0ABQ7U0V2</accession>
<evidence type="ECO:0000313" key="2">
    <source>
        <dbReference type="Proteomes" id="UP000826656"/>
    </source>
</evidence>
<proteinExistence type="predicted"/>
<dbReference type="Proteomes" id="UP000826656">
    <property type="component" value="Unassembled WGS sequence"/>
</dbReference>
<keyword evidence="2" id="KW-1185">Reference proteome</keyword>